<dbReference type="AlphaFoldDB" id="A0A4P9VU32"/>
<keyword evidence="1" id="KW-0472">Membrane</keyword>
<sequence>MARRSTQAFVRPPPAFKPVAPRSGCSIAYALSDERTGAKLANCGKVHRASNNNRASPPNILCPTAHVCGRVLDTGCASHFYWSALLEKKIGWLTAFNHASAHIDGGGFCWTGIGNENNLVGDRRGLAPAEYVAGVPARRTFLTAHSILPGQDDAIRLLPHVRGYLPPPLYFFFFIGNNVAVYLTRVFTWIAYSIAGELSMLRTWSLVGDRVKSPPRNNAN</sequence>
<feature type="transmembrane region" description="Helical" evidence="1">
    <location>
        <begin position="169"/>
        <end position="192"/>
    </location>
</feature>
<evidence type="ECO:0000313" key="3">
    <source>
        <dbReference type="Proteomes" id="UP000269721"/>
    </source>
</evidence>
<reference evidence="3" key="1">
    <citation type="journal article" date="2018" name="Nat. Microbiol.">
        <title>Leveraging single-cell genomics to expand the fungal tree of life.</title>
        <authorList>
            <person name="Ahrendt S.R."/>
            <person name="Quandt C.A."/>
            <person name="Ciobanu D."/>
            <person name="Clum A."/>
            <person name="Salamov A."/>
            <person name="Andreopoulos B."/>
            <person name="Cheng J.F."/>
            <person name="Woyke T."/>
            <person name="Pelin A."/>
            <person name="Henrissat B."/>
            <person name="Reynolds N.K."/>
            <person name="Benny G.L."/>
            <person name="Smith M.E."/>
            <person name="James T.Y."/>
            <person name="Grigoriev I.V."/>
        </authorList>
    </citation>
    <scope>NUCLEOTIDE SEQUENCE [LARGE SCALE GENOMIC DNA]</scope>
</reference>
<keyword evidence="3" id="KW-1185">Reference proteome</keyword>
<accession>A0A4P9VU32</accession>
<name>A0A4P9VU32_9FUNG</name>
<evidence type="ECO:0000313" key="2">
    <source>
        <dbReference type="EMBL" id="RKO83071.1"/>
    </source>
</evidence>
<protein>
    <submittedName>
        <fullName evidence="2">Uncharacterized protein</fullName>
    </submittedName>
</protein>
<keyword evidence="1" id="KW-1133">Transmembrane helix</keyword>
<evidence type="ECO:0000256" key="1">
    <source>
        <dbReference type="SAM" id="Phobius"/>
    </source>
</evidence>
<keyword evidence="1" id="KW-0812">Transmembrane</keyword>
<organism evidence="2 3">
    <name type="scientific">Blyttiomyces helicus</name>
    <dbReference type="NCBI Taxonomy" id="388810"/>
    <lineage>
        <taxon>Eukaryota</taxon>
        <taxon>Fungi</taxon>
        <taxon>Fungi incertae sedis</taxon>
        <taxon>Chytridiomycota</taxon>
        <taxon>Chytridiomycota incertae sedis</taxon>
        <taxon>Chytridiomycetes</taxon>
        <taxon>Chytridiomycetes incertae sedis</taxon>
        <taxon>Blyttiomyces</taxon>
    </lineage>
</organism>
<dbReference type="EMBL" id="ML001705">
    <property type="protein sequence ID" value="RKO83071.1"/>
    <property type="molecule type" value="Genomic_DNA"/>
</dbReference>
<gene>
    <name evidence="2" type="ORF">BDK51DRAFT_33387</name>
</gene>
<dbReference type="Proteomes" id="UP000269721">
    <property type="component" value="Unassembled WGS sequence"/>
</dbReference>
<proteinExistence type="predicted"/>
<feature type="non-terminal residue" evidence="2">
    <location>
        <position position="220"/>
    </location>
</feature>